<dbReference type="RefSeq" id="WP_272018754.1">
    <property type="nucleotide sequence ID" value="NZ_JAQLKE010000005.1"/>
</dbReference>
<keyword evidence="1" id="KW-0812">Transmembrane</keyword>
<keyword evidence="1" id="KW-1133">Transmembrane helix</keyword>
<accession>A0AB35IH91</accession>
<evidence type="ECO:0000313" key="2">
    <source>
        <dbReference type="EMBL" id="MDB7083058.1"/>
    </source>
</evidence>
<organism evidence="2 3">
    <name type="scientific">Thomasclavelia ramosa</name>
    <dbReference type="NCBI Taxonomy" id="1547"/>
    <lineage>
        <taxon>Bacteria</taxon>
        <taxon>Bacillati</taxon>
        <taxon>Bacillota</taxon>
        <taxon>Erysipelotrichia</taxon>
        <taxon>Erysipelotrichales</taxon>
        <taxon>Coprobacillaceae</taxon>
        <taxon>Thomasclavelia</taxon>
    </lineage>
</organism>
<gene>
    <name evidence="2" type="ORF">PM738_04520</name>
</gene>
<reference evidence="2" key="1">
    <citation type="submission" date="2023-01" db="EMBL/GenBank/DDBJ databases">
        <title>Human gut microbiome strain richness.</title>
        <authorList>
            <person name="Chen-Liaw A."/>
        </authorList>
    </citation>
    <scope>NUCLEOTIDE SEQUENCE</scope>
    <source>
        <strain evidence="2">1001217st2_G6_1001217B_191108</strain>
    </source>
</reference>
<sequence>MLEIVLGVIPSLTSGVLVFLLTNQLKENRKIRDTRKEENLVKESAISDGIVCLLRVKLIEYHDHYMALSAIPSYALSNWDMMYTAYINLGGNGMIVGMDKEIKTLKII</sequence>
<proteinExistence type="predicted"/>
<dbReference type="AlphaFoldDB" id="A0AB35IH91"/>
<feature type="transmembrane region" description="Helical" evidence="1">
    <location>
        <begin position="6"/>
        <end position="25"/>
    </location>
</feature>
<comment type="caution">
    <text evidence="2">The sequence shown here is derived from an EMBL/GenBank/DDBJ whole genome shotgun (WGS) entry which is preliminary data.</text>
</comment>
<protein>
    <submittedName>
        <fullName evidence="2">Uncharacterized protein</fullName>
    </submittedName>
</protein>
<dbReference type="EMBL" id="JAQLKE010000005">
    <property type="protein sequence ID" value="MDB7083058.1"/>
    <property type="molecule type" value="Genomic_DNA"/>
</dbReference>
<evidence type="ECO:0000256" key="1">
    <source>
        <dbReference type="SAM" id="Phobius"/>
    </source>
</evidence>
<name>A0AB35IH91_9FIRM</name>
<keyword evidence="1" id="KW-0472">Membrane</keyword>
<evidence type="ECO:0000313" key="3">
    <source>
        <dbReference type="Proteomes" id="UP001211987"/>
    </source>
</evidence>
<dbReference type="Proteomes" id="UP001211987">
    <property type="component" value="Unassembled WGS sequence"/>
</dbReference>